<dbReference type="AlphaFoldDB" id="A0A7C6A9H2"/>
<gene>
    <name evidence="1" type="ORF">ENW73_06060</name>
</gene>
<proteinExistence type="predicted"/>
<reference evidence="1" key="1">
    <citation type="journal article" date="2020" name="mSystems">
        <title>Genome- and Community-Level Interaction Insights into Carbon Utilization and Element Cycling Functions of Hydrothermarchaeota in Hydrothermal Sediment.</title>
        <authorList>
            <person name="Zhou Z."/>
            <person name="Liu Y."/>
            <person name="Xu W."/>
            <person name="Pan J."/>
            <person name="Luo Z.H."/>
            <person name="Li M."/>
        </authorList>
    </citation>
    <scope>NUCLEOTIDE SEQUENCE [LARGE SCALE GENOMIC DNA]</scope>
    <source>
        <strain evidence="1">SpSt-876</strain>
    </source>
</reference>
<evidence type="ECO:0000313" key="1">
    <source>
        <dbReference type="EMBL" id="HHS52412.1"/>
    </source>
</evidence>
<protein>
    <submittedName>
        <fullName evidence="1">Uncharacterized protein</fullName>
    </submittedName>
</protein>
<accession>A0A7C6A9H2</accession>
<sequence>MFALLHSAHGQRDRKVLGREIITLFRSLRNGLIPSLTQAQPQPYALVLPLAKHLAYLLADLPG</sequence>
<organism evidence="1">
    <name type="scientific">candidate division WOR-3 bacterium</name>
    <dbReference type="NCBI Taxonomy" id="2052148"/>
    <lineage>
        <taxon>Bacteria</taxon>
        <taxon>Bacteria division WOR-3</taxon>
    </lineage>
</organism>
<comment type="caution">
    <text evidence="1">The sequence shown here is derived from an EMBL/GenBank/DDBJ whole genome shotgun (WGS) entry which is preliminary data.</text>
</comment>
<dbReference type="EMBL" id="DTLI01000144">
    <property type="protein sequence ID" value="HHS52412.1"/>
    <property type="molecule type" value="Genomic_DNA"/>
</dbReference>
<name>A0A7C6A9H2_UNCW3</name>